<organism evidence="12 13">
    <name type="scientific">Merdimmobilis hominis</name>
    <dbReference type="NCBI Taxonomy" id="2897707"/>
    <lineage>
        <taxon>Bacteria</taxon>
        <taxon>Bacillati</taxon>
        <taxon>Bacillota</taxon>
        <taxon>Clostridia</taxon>
        <taxon>Eubacteriales</taxon>
        <taxon>Oscillospiraceae</taxon>
        <taxon>Merdimmobilis</taxon>
    </lineage>
</organism>
<feature type="binding site" evidence="9">
    <location>
        <begin position="273"/>
        <end position="276"/>
    </location>
    <ligand>
        <name>GTP</name>
        <dbReference type="ChEBI" id="CHEBI:37565"/>
    </ligand>
</feature>
<dbReference type="InterPro" id="IPR031168">
    <property type="entry name" value="G_TrmE"/>
</dbReference>
<dbReference type="HAMAP" id="MF_00379">
    <property type="entry name" value="GTPase_MnmE"/>
    <property type="match status" value="1"/>
</dbReference>
<dbReference type="InterPro" id="IPR006073">
    <property type="entry name" value="GTP-bd"/>
</dbReference>
<evidence type="ECO:0000256" key="5">
    <source>
        <dbReference type="ARBA" id="ARBA00022801"/>
    </source>
</evidence>
<keyword evidence="6 9" id="KW-0460">Magnesium</keyword>
<dbReference type="GO" id="GO:0046872">
    <property type="term" value="F:metal ion binding"/>
    <property type="evidence" value="ECO:0007669"/>
    <property type="project" value="UniProtKB-KW"/>
</dbReference>
<dbReference type="InterPro" id="IPR025867">
    <property type="entry name" value="MnmE_helical"/>
</dbReference>
<dbReference type="Gene3D" id="1.20.120.430">
    <property type="entry name" value="tRNA modification GTPase MnmE domain 2"/>
    <property type="match status" value="1"/>
</dbReference>
<sequence length="454" mass="48815">MAQTIAAVSTAVAPAGVSMIRISGDEALEVASRVFVPAGKKTLFDCKGYEALFGTVQQDGAVIDQAVALVFLAPHSYTGETVVEISCHGGIYVTRAVLRAVLESGARLAQPGEFTKRAFLNGKLSLTQAEAVIDLIEAKTRDASKAATSQLSGVLGKKINSVKDQLLKLAAHLSAWVDYPEDEIPEVDESEIVETAQTCYDEICALLDTYDAGRLIREGIDTVIVGKPNVGKSTLMNTLARYERSIVTDIAGTTRDVVEESVRLGDLLLRLSDTAGIRETDDRVEQIGVSIAKQRLAEASLVLAVFDGSSDWSEEDEELILMTADRPTVAIVNKNDLPSKTNMEKIQQSFDSIVEISAREESAAKSLEEAIRKKLSMEQIDPTAPMLANERQRSCAIAAKESLAGVLAAVRDGMTFDAVTVLVEEAIEAILTLSGERVTEAVVDQVFSNFCVGK</sequence>
<evidence type="ECO:0000259" key="11">
    <source>
        <dbReference type="PROSITE" id="PS51709"/>
    </source>
</evidence>
<dbReference type="Gene3D" id="3.40.50.300">
    <property type="entry name" value="P-loop containing nucleotide triphosphate hydrolases"/>
    <property type="match status" value="1"/>
</dbReference>
<evidence type="ECO:0000256" key="3">
    <source>
        <dbReference type="ARBA" id="ARBA00022723"/>
    </source>
</evidence>
<proteinExistence type="inferred from homology"/>
<evidence type="ECO:0000256" key="7">
    <source>
        <dbReference type="ARBA" id="ARBA00022958"/>
    </source>
</evidence>
<evidence type="ECO:0000256" key="10">
    <source>
        <dbReference type="RuleBase" id="RU003313"/>
    </source>
</evidence>
<dbReference type="InterPro" id="IPR005225">
    <property type="entry name" value="Small_GTP-bd"/>
</dbReference>
<comment type="function">
    <text evidence="9">Exhibits a very high intrinsic GTPase hydrolysis rate. Involved in the addition of a carboxymethylaminomethyl (cmnm) group at the wobble position (U34) of certain tRNAs, forming tRNA-cmnm(5)s(2)U34.</text>
</comment>
<evidence type="ECO:0000256" key="9">
    <source>
        <dbReference type="HAMAP-Rule" id="MF_00379"/>
    </source>
</evidence>
<dbReference type="NCBIfam" id="TIGR00231">
    <property type="entry name" value="small_GTP"/>
    <property type="match status" value="1"/>
</dbReference>
<evidence type="ECO:0000256" key="8">
    <source>
        <dbReference type="ARBA" id="ARBA00023134"/>
    </source>
</evidence>
<feature type="binding site" evidence="9">
    <location>
        <position position="254"/>
    </location>
    <ligand>
        <name>Mg(2+)</name>
        <dbReference type="ChEBI" id="CHEBI:18420"/>
    </ligand>
</feature>
<dbReference type="InterPro" id="IPR027266">
    <property type="entry name" value="TrmE/GcvT-like"/>
</dbReference>
<name>A0A938X5W5_9FIRM</name>
<evidence type="ECO:0000256" key="4">
    <source>
        <dbReference type="ARBA" id="ARBA00022741"/>
    </source>
</evidence>
<dbReference type="EC" id="3.6.-.-" evidence="9"/>
<dbReference type="InterPro" id="IPR027368">
    <property type="entry name" value="MnmE_dom2"/>
</dbReference>
<dbReference type="PANTHER" id="PTHR42714:SF2">
    <property type="entry name" value="TRNA MODIFICATION GTPASE GTPBP3, MITOCHONDRIAL"/>
    <property type="match status" value="1"/>
</dbReference>
<dbReference type="Pfam" id="PF01926">
    <property type="entry name" value="MMR_HSR1"/>
    <property type="match status" value="1"/>
</dbReference>
<feature type="binding site" evidence="9">
    <location>
        <position position="84"/>
    </location>
    <ligand>
        <name>(6S)-5-formyl-5,6,7,8-tetrahydrofolate</name>
        <dbReference type="ChEBI" id="CHEBI:57457"/>
    </ligand>
</feature>
<feature type="domain" description="TrmE-type G" evidence="11">
    <location>
        <begin position="219"/>
        <end position="376"/>
    </location>
</feature>
<evidence type="ECO:0000256" key="2">
    <source>
        <dbReference type="ARBA" id="ARBA00022694"/>
    </source>
</evidence>
<feature type="binding site" evidence="9">
    <location>
        <position position="248"/>
    </location>
    <ligand>
        <name>K(+)</name>
        <dbReference type="ChEBI" id="CHEBI:29103"/>
    </ligand>
</feature>
<feature type="binding site" evidence="9">
    <location>
        <position position="250"/>
    </location>
    <ligand>
        <name>K(+)</name>
        <dbReference type="ChEBI" id="CHEBI:29103"/>
    </ligand>
</feature>
<feature type="binding site" evidence="9">
    <location>
        <begin position="357"/>
        <end position="359"/>
    </location>
    <ligand>
        <name>GTP</name>
        <dbReference type="ChEBI" id="CHEBI:37565"/>
    </ligand>
</feature>
<comment type="cofactor">
    <cofactor evidence="9">
        <name>K(+)</name>
        <dbReference type="ChEBI" id="CHEBI:29103"/>
    </cofactor>
    <text evidence="9">Binds 1 potassium ion per subunit.</text>
</comment>
<dbReference type="NCBIfam" id="TIGR00450">
    <property type="entry name" value="mnmE_trmE_thdF"/>
    <property type="match status" value="1"/>
</dbReference>
<keyword evidence="8 9" id="KW-0342">GTP-binding</keyword>
<dbReference type="GO" id="GO:0003924">
    <property type="term" value="F:GTPase activity"/>
    <property type="evidence" value="ECO:0007669"/>
    <property type="project" value="UniProtKB-UniRule"/>
</dbReference>
<feature type="binding site" evidence="9">
    <location>
        <position position="233"/>
    </location>
    <ligand>
        <name>Mg(2+)</name>
        <dbReference type="ChEBI" id="CHEBI:18420"/>
    </ligand>
</feature>
<dbReference type="SUPFAM" id="SSF52540">
    <property type="entry name" value="P-loop containing nucleoside triphosphate hydrolases"/>
    <property type="match status" value="1"/>
</dbReference>
<reference evidence="12" key="2">
    <citation type="journal article" date="2021" name="Sci. Rep.">
        <title>The distribution of antibiotic resistance genes in chicken gut microbiota commensals.</title>
        <authorList>
            <person name="Juricova H."/>
            <person name="Matiasovicova J."/>
            <person name="Kubasova T."/>
            <person name="Cejkova D."/>
            <person name="Rychlik I."/>
        </authorList>
    </citation>
    <scope>NUCLEOTIDE SEQUENCE</scope>
    <source>
        <strain evidence="12">An559</strain>
    </source>
</reference>
<feature type="binding site" evidence="9">
    <location>
        <begin position="248"/>
        <end position="254"/>
    </location>
    <ligand>
        <name>GTP</name>
        <dbReference type="ChEBI" id="CHEBI:37565"/>
    </ligand>
</feature>
<keyword evidence="13" id="KW-1185">Reference proteome</keyword>
<comment type="caution">
    <text evidence="12">The sequence shown here is derived from an EMBL/GenBank/DDBJ whole genome shotgun (WGS) entry which is preliminary data.</text>
</comment>
<dbReference type="Pfam" id="PF12631">
    <property type="entry name" value="MnmE_helical"/>
    <property type="match status" value="1"/>
</dbReference>
<dbReference type="FunFam" id="3.30.1360.120:FF:000003">
    <property type="entry name" value="tRNA modification GTPase MnmE"/>
    <property type="match status" value="1"/>
</dbReference>
<dbReference type="EMBL" id="JACJKY010000002">
    <property type="protein sequence ID" value="MBM6919942.1"/>
    <property type="molecule type" value="Genomic_DNA"/>
</dbReference>
<dbReference type="GO" id="GO:0002098">
    <property type="term" value="P:tRNA wobble uridine modification"/>
    <property type="evidence" value="ECO:0007669"/>
    <property type="project" value="TreeGrafter"/>
</dbReference>
<gene>
    <name evidence="9 12" type="primary">mnmE</name>
    <name evidence="9" type="synonym">trmE</name>
    <name evidence="12" type="ORF">H6A12_02015</name>
</gene>
<feature type="binding site" evidence="9">
    <location>
        <position position="123"/>
    </location>
    <ligand>
        <name>(6S)-5-formyl-5,6,7,8-tetrahydrofolate</name>
        <dbReference type="ChEBI" id="CHEBI:57457"/>
    </ligand>
</feature>
<keyword evidence="2 9" id="KW-0819">tRNA processing</keyword>
<dbReference type="GO" id="GO:0005525">
    <property type="term" value="F:GTP binding"/>
    <property type="evidence" value="ECO:0007669"/>
    <property type="project" value="UniProtKB-UniRule"/>
</dbReference>
<dbReference type="InterPro" id="IPR027417">
    <property type="entry name" value="P-loop_NTPase"/>
</dbReference>
<dbReference type="Gene3D" id="3.30.1360.120">
    <property type="entry name" value="Probable tRNA modification gtpase trme, domain 1"/>
    <property type="match status" value="1"/>
</dbReference>
<dbReference type="SUPFAM" id="SSF116878">
    <property type="entry name" value="TrmE connector domain"/>
    <property type="match status" value="1"/>
</dbReference>
<comment type="subunit">
    <text evidence="9">Homodimer. Heterotetramer of two MnmE and two MnmG subunits.</text>
</comment>
<dbReference type="RefSeq" id="WP_204444268.1">
    <property type="nucleotide sequence ID" value="NZ_JACJKY010000002.1"/>
</dbReference>
<protein>
    <recommendedName>
        <fullName evidence="9">tRNA modification GTPase MnmE</fullName>
        <ecNumber evidence="9">3.6.-.-</ecNumber>
    </recommendedName>
</protein>
<keyword evidence="9" id="KW-0963">Cytoplasm</keyword>
<keyword evidence="4 9" id="KW-0547">Nucleotide-binding</keyword>
<evidence type="ECO:0000256" key="6">
    <source>
        <dbReference type="ARBA" id="ARBA00022842"/>
    </source>
</evidence>
<accession>A0A938X5W5</accession>
<comment type="similarity">
    <text evidence="1 9 10">Belongs to the TRAFAC class TrmE-Era-EngA-EngB-Septin-like GTPase superfamily. TrmE GTPase family.</text>
</comment>
<dbReference type="CDD" id="cd14858">
    <property type="entry name" value="TrmE_N"/>
    <property type="match status" value="1"/>
</dbReference>
<dbReference type="GO" id="GO:0042802">
    <property type="term" value="F:identical protein binding"/>
    <property type="evidence" value="ECO:0007669"/>
    <property type="project" value="UniProtKB-ARBA"/>
</dbReference>
<dbReference type="InterPro" id="IPR018948">
    <property type="entry name" value="GTP-bd_TrmE_N"/>
</dbReference>
<evidence type="ECO:0000313" key="12">
    <source>
        <dbReference type="EMBL" id="MBM6919942.1"/>
    </source>
</evidence>
<feature type="binding site" evidence="9">
    <location>
        <position position="253"/>
    </location>
    <ligand>
        <name>K(+)</name>
        <dbReference type="ChEBI" id="CHEBI:29103"/>
    </ligand>
</feature>
<feature type="binding site" evidence="9">
    <location>
        <position position="229"/>
    </location>
    <ligand>
        <name>K(+)</name>
        <dbReference type="ChEBI" id="CHEBI:29103"/>
    </ligand>
</feature>
<dbReference type="Pfam" id="PF10396">
    <property type="entry name" value="TrmE_N"/>
    <property type="match status" value="1"/>
</dbReference>
<keyword evidence="5 9" id="KW-0378">Hydrolase</keyword>
<dbReference type="PANTHER" id="PTHR42714">
    <property type="entry name" value="TRNA MODIFICATION GTPASE GTPBP3"/>
    <property type="match status" value="1"/>
</dbReference>
<keyword evidence="7 9" id="KW-0630">Potassium</keyword>
<dbReference type="CDD" id="cd04164">
    <property type="entry name" value="trmE"/>
    <property type="match status" value="1"/>
</dbReference>
<keyword evidence="3 9" id="KW-0479">Metal-binding</keyword>
<dbReference type="AlphaFoldDB" id="A0A938X5W5"/>
<evidence type="ECO:0000256" key="1">
    <source>
        <dbReference type="ARBA" id="ARBA00011043"/>
    </source>
</evidence>
<reference evidence="12" key="1">
    <citation type="submission" date="2020-08" db="EMBL/GenBank/DDBJ databases">
        <authorList>
            <person name="Cejkova D."/>
            <person name="Kubasova T."/>
            <person name="Jahodarova E."/>
            <person name="Rychlik I."/>
        </authorList>
    </citation>
    <scope>NUCLEOTIDE SEQUENCE</scope>
    <source>
        <strain evidence="12">An559</strain>
    </source>
</reference>
<feature type="binding site" evidence="9">
    <location>
        <begin position="229"/>
        <end position="234"/>
    </location>
    <ligand>
        <name>GTP</name>
        <dbReference type="ChEBI" id="CHEBI:37565"/>
    </ligand>
</feature>
<feature type="binding site" evidence="9">
    <location>
        <position position="454"/>
    </location>
    <ligand>
        <name>(6S)-5-formyl-5,6,7,8-tetrahydrofolate</name>
        <dbReference type="ChEBI" id="CHEBI:57457"/>
    </ligand>
</feature>
<comment type="subcellular location">
    <subcellularLocation>
        <location evidence="9">Cytoplasm</location>
    </subcellularLocation>
</comment>
<dbReference type="GO" id="GO:0005829">
    <property type="term" value="C:cytosol"/>
    <property type="evidence" value="ECO:0007669"/>
    <property type="project" value="TreeGrafter"/>
</dbReference>
<dbReference type="GO" id="GO:0030488">
    <property type="term" value="P:tRNA methylation"/>
    <property type="evidence" value="ECO:0007669"/>
    <property type="project" value="TreeGrafter"/>
</dbReference>
<comment type="caution">
    <text evidence="9">Lacks conserved residue(s) required for the propagation of feature annotation.</text>
</comment>
<dbReference type="PROSITE" id="PS51709">
    <property type="entry name" value="G_TRME"/>
    <property type="match status" value="1"/>
</dbReference>
<dbReference type="Proteomes" id="UP000774750">
    <property type="component" value="Unassembled WGS sequence"/>
</dbReference>
<evidence type="ECO:0000313" key="13">
    <source>
        <dbReference type="Proteomes" id="UP000774750"/>
    </source>
</evidence>
<feature type="binding site" evidence="9">
    <location>
        <position position="21"/>
    </location>
    <ligand>
        <name>(6S)-5-formyl-5,6,7,8-tetrahydrofolate</name>
        <dbReference type="ChEBI" id="CHEBI:57457"/>
    </ligand>
</feature>
<dbReference type="InterPro" id="IPR004520">
    <property type="entry name" value="GTPase_MnmE"/>
</dbReference>